<dbReference type="GO" id="GO:0003677">
    <property type="term" value="F:DNA binding"/>
    <property type="evidence" value="ECO:0007669"/>
    <property type="project" value="TreeGrafter"/>
</dbReference>
<name>A0A2P4XNR4_9STRA</name>
<dbReference type="Pfam" id="PF03184">
    <property type="entry name" value="DDE_1"/>
    <property type="match status" value="1"/>
</dbReference>
<dbReference type="Proteomes" id="UP000237271">
    <property type="component" value="Unassembled WGS sequence"/>
</dbReference>
<comment type="caution">
    <text evidence="3">The sequence shown here is derived from an EMBL/GenBank/DDBJ whole genome shotgun (WGS) entry which is preliminary data.</text>
</comment>
<reference evidence="3 4" key="1">
    <citation type="journal article" date="2017" name="Genome Biol. Evol.">
        <title>Phytophthora megakarya and P. palmivora, closely related causal agents of cacao black pod rot, underwent increases in genome sizes and gene numbers by different mechanisms.</title>
        <authorList>
            <person name="Ali S.S."/>
            <person name="Shao J."/>
            <person name="Lary D.J."/>
            <person name="Kronmiller B."/>
            <person name="Shen D."/>
            <person name="Strem M.D."/>
            <person name="Amoako-Attah I."/>
            <person name="Akrofi A.Y."/>
            <person name="Begoude B.A."/>
            <person name="Ten Hoopen G.M."/>
            <person name="Coulibaly K."/>
            <person name="Kebe B.I."/>
            <person name="Melnick R.L."/>
            <person name="Guiltinan M.J."/>
            <person name="Tyler B.M."/>
            <person name="Meinhardt L.W."/>
            <person name="Bailey B.A."/>
        </authorList>
    </citation>
    <scope>NUCLEOTIDE SEQUENCE [LARGE SCALE GENOMIC DNA]</scope>
    <source>
        <strain evidence="4">sbr112.9</strain>
    </source>
</reference>
<organism evidence="3 4">
    <name type="scientific">Phytophthora palmivora</name>
    <dbReference type="NCBI Taxonomy" id="4796"/>
    <lineage>
        <taxon>Eukaryota</taxon>
        <taxon>Sar</taxon>
        <taxon>Stramenopiles</taxon>
        <taxon>Oomycota</taxon>
        <taxon>Peronosporomycetes</taxon>
        <taxon>Peronosporales</taxon>
        <taxon>Peronosporaceae</taxon>
        <taxon>Phytophthora</taxon>
    </lineage>
</organism>
<feature type="region of interest" description="Disordered" evidence="1">
    <location>
        <begin position="112"/>
        <end position="132"/>
    </location>
</feature>
<proteinExistence type="predicted"/>
<accession>A0A2P4XNR4</accession>
<dbReference type="InterPro" id="IPR004875">
    <property type="entry name" value="DDE_SF_endonuclease_dom"/>
</dbReference>
<dbReference type="PANTHER" id="PTHR19303">
    <property type="entry name" value="TRANSPOSON"/>
    <property type="match status" value="1"/>
</dbReference>
<evidence type="ECO:0000313" key="3">
    <source>
        <dbReference type="EMBL" id="POM67174.1"/>
    </source>
</evidence>
<protein>
    <recommendedName>
        <fullName evidence="2">DDE-1 domain-containing protein</fullName>
    </recommendedName>
</protein>
<dbReference type="AlphaFoldDB" id="A0A2P4XNR4"/>
<dbReference type="InterPro" id="IPR050863">
    <property type="entry name" value="CenT-Element_Derived"/>
</dbReference>
<keyword evidence="4" id="KW-1185">Reference proteome</keyword>
<dbReference type="OrthoDB" id="7763313at2759"/>
<evidence type="ECO:0000259" key="2">
    <source>
        <dbReference type="Pfam" id="PF03184"/>
    </source>
</evidence>
<dbReference type="GO" id="GO:0005634">
    <property type="term" value="C:nucleus"/>
    <property type="evidence" value="ECO:0007669"/>
    <property type="project" value="TreeGrafter"/>
</dbReference>
<gene>
    <name evidence="3" type="ORF">PHPALM_16865</name>
</gene>
<dbReference type="PANTHER" id="PTHR19303:SF57">
    <property type="entry name" value="HTH CENPB-TYPE DOMAIN-CONTAINING PROTEIN"/>
    <property type="match status" value="1"/>
</dbReference>
<evidence type="ECO:0000256" key="1">
    <source>
        <dbReference type="SAM" id="MobiDB-lite"/>
    </source>
</evidence>
<evidence type="ECO:0000313" key="4">
    <source>
        <dbReference type="Proteomes" id="UP000237271"/>
    </source>
</evidence>
<feature type="domain" description="DDE-1" evidence="2">
    <location>
        <begin position="139"/>
        <end position="292"/>
    </location>
</feature>
<sequence length="297" mass="33708">MRRDDYPLKTLHVVVLIKEEYGDFAEAYLAKNKEERLGRMTRRFIYQHGFSFRGPQKAEQLKFANETGAKEKHHRDCLFNAEETAVLYDGTPTRTISERGWKKGVQITHCTTGGAGHRQKGTAPHHLLGQPDGRVEEEVRNIPSKVMTTVQKNAWMDSRVWHDAFIEGLWAIFVSYTAPGPVALYPDNLKCYVNRVPRSSSCLGTEAVPLPKNTTSMLQPLDLGIVGPFKQKLRALKLTYELGALRAGDSIPLHERLLTLQCLSAPEKCRRLVERVAAAWDSVSEERIRKAWQKVEL</sequence>
<dbReference type="EMBL" id="NCKW01009465">
    <property type="protein sequence ID" value="POM67174.1"/>
    <property type="molecule type" value="Genomic_DNA"/>
</dbReference>